<dbReference type="KEGG" id="cmt:CCM_02725"/>
<proteinExistence type="predicted"/>
<reference evidence="4 5" key="1">
    <citation type="journal article" date="2011" name="Genome Biol.">
        <title>Genome sequence of the insect pathogenic fungus Cordyceps militaris, a valued traditional Chinese medicine.</title>
        <authorList>
            <person name="Zheng P."/>
            <person name="Xia Y."/>
            <person name="Xiao G."/>
            <person name="Xiong C."/>
            <person name="Hu X."/>
            <person name="Zhang S."/>
            <person name="Zheng H."/>
            <person name="Huang Y."/>
            <person name="Zhou Y."/>
            <person name="Wang S."/>
            <person name="Zhao G.P."/>
            <person name="Liu X."/>
            <person name="St Leger R.J."/>
            <person name="Wang C."/>
        </authorList>
    </citation>
    <scope>NUCLEOTIDE SEQUENCE [LARGE SCALE GENOMIC DNA]</scope>
    <source>
        <strain evidence="4 5">CM01</strain>
    </source>
</reference>
<dbReference type="InterPro" id="IPR045312">
    <property type="entry name" value="PCBER-like"/>
</dbReference>
<dbReference type="HOGENOM" id="CLU_609746_0_0_1"/>
<dbReference type="InterPro" id="IPR008030">
    <property type="entry name" value="NmrA-like"/>
</dbReference>
<dbReference type="CDD" id="cd05259">
    <property type="entry name" value="PCBER_SDR_a"/>
    <property type="match status" value="1"/>
</dbReference>
<dbReference type="PANTHER" id="PTHR47706:SF1">
    <property type="entry name" value="CIPA-LIKE, PUTATIVE (AFU_ORTHOLOGUE AFUA_1G12460)-RELATED"/>
    <property type="match status" value="1"/>
</dbReference>
<dbReference type="Gene3D" id="3.90.25.10">
    <property type="entry name" value="UDP-galactose 4-epimerase, domain 1"/>
    <property type="match status" value="1"/>
</dbReference>
<dbReference type="InParanoid" id="G3JBE7"/>
<evidence type="ECO:0000313" key="4">
    <source>
        <dbReference type="EMBL" id="EGX94454.1"/>
    </source>
</evidence>
<dbReference type="Proteomes" id="UP000001610">
    <property type="component" value="Unassembled WGS sequence"/>
</dbReference>
<protein>
    <submittedName>
        <fullName evidence="4">Oxidoreductase CipA-like, putative</fullName>
    </submittedName>
</protein>
<dbReference type="eggNOG" id="ENOG502S12R">
    <property type="taxonomic scope" value="Eukaryota"/>
</dbReference>
<evidence type="ECO:0000256" key="1">
    <source>
        <dbReference type="ARBA" id="ARBA00022857"/>
    </source>
</evidence>
<sequence>MPSTVQNVTLVGATGNVGAIALEKLAATKHNLQVLRREGSKSTFPASIKVIDVDFTSEPALTRALQGQDVVISTIPAEVAGLQTTLIDAAIAAGVGRFLPSEFGCNIENPKARQVPVFAEKVRIEDYLKQKAAAGLISYTFVFNGPFLEWGIENNFVINVAGFKPRLLDDGKAIFSSANLETVGRALAAIPDHLEATKNRAVFIEDIKISQERLLALAKQAAPEKPWEVTYAKTEDLVKVAGEGLAKGIFTFDNIAPFLHQAVVTPGYGGNFDKSDNELLGLGHSSEEFVLQQYKKLLQHQLGIFNLFLYLVSPPTIYQDGSGHLTAPSTSHCAELLMPDFGRPTLDAQPAISQLRNRPTSSTMCCMNRVQYSCGCVKDSKFEQCEQRKDTPVKCDKITRSVPENLLSYCMSHCMPDKGRGLTKANFQTHKNGESGQVEFSILKDLSQG</sequence>
<dbReference type="PANTHER" id="PTHR47706">
    <property type="entry name" value="NMRA-LIKE FAMILY PROTEIN"/>
    <property type="match status" value="1"/>
</dbReference>
<keyword evidence="2" id="KW-0560">Oxidoreductase</keyword>
<dbReference type="OMA" id="PEITLWD"/>
<name>G3JBE7_CORMM</name>
<dbReference type="RefSeq" id="XP_006667940.1">
    <property type="nucleotide sequence ID" value="XM_006667877.1"/>
</dbReference>
<gene>
    <name evidence="4" type="ORF">CCM_02725</name>
</gene>
<dbReference type="InterPro" id="IPR036291">
    <property type="entry name" value="NAD(P)-bd_dom_sf"/>
</dbReference>
<evidence type="ECO:0000259" key="3">
    <source>
        <dbReference type="Pfam" id="PF05368"/>
    </source>
</evidence>
<feature type="domain" description="NmrA-like" evidence="3">
    <location>
        <begin position="6"/>
        <end position="149"/>
    </location>
</feature>
<dbReference type="GO" id="GO:0016491">
    <property type="term" value="F:oxidoreductase activity"/>
    <property type="evidence" value="ECO:0007669"/>
    <property type="project" value="UniProtKB-KW"/>
</dbReference>
<dbReference type="EMBL" id="JH126400">
    <property type="protein sequence ID" value="EGX94454.1"/>
    <property type="molecule type" value="Genomic_DNA"/>
</dbReference>
<dbReference type="Gene3D" id="3.40.50.720">
    <property type="entry name" value="NAD(P)-binding Rossmann-like Domain"/>
    <property type="match status" value="1"/>
</dbReference>
<evidence type="ECO:0000313" key="5">
    <source>
        <dbReference type="Proteomes" id="UP000001610"/>
    </source>
</evidence>
<dbReference type="VEuPathDB" id="FungiDB:CCM_02725"/>
<keyword evidence="5" id="KW-1185">Reference proteome</keyword>
<dbReference type="GeneID" id="18164752"/>
<dbReference type="OrthoDB" id="9974981at2759"/>
<dbReference type="InterPro" id="IPR051609">
    <property type="entry name" value="NmrA/Isoflavone_reductase-like"/>
</dbReference>
<keyword evidence="1" id="KW-0521">NADP</keyword>
<evidence type="ECO:0000256" key="2">
    <source>
        <dbReference type="ARBA" id="ARBA00023002"/>
    </source>
</evidence>
<dbReference type="Pfam" id="PF05368">
    <property type="entry name" value="NmrA"/>
    <property type="match status" value="1"/>
</dbReference>
<accession>G3JBE7</accession>
<dbReference type="SUPFAM" id="SSF51735">
    <property type="entry name" value="NAD(P)-binding Rossmann-fold domains"/>
    <property type="match status" value="1"/>
</dbReference>
<dbReference type="AlphaFoldDB" id="G3JBE7"/>
<organism evidence="4 5">
    <name type="scientific">Cordyceps militaris (strain CM01)</name>
    <name type="common">Caterpillar fungus</name>
    <dbReference type="NCBI Taxonomy" id="983644"/>
    <lineage>
        <taxon>Eukaryota</taxon>
        <taxon>Fungi</taxon>
        <taxon>Dikarya</taxon>
        <taxon>Ascomycota</taxon>
        <taxon>Pezizomycotina</taxon>
        <taxon>Sordariomycetes</taxon>
        <taxon>Hypocreomycetidae</taxon>
        <taxon>Hypocreales</taxon>
        <taxon>Cordycipitaceae</taxon>
        <taxon>Cordyceps</taxon>
    </lineage>
</organism>